<reference evidence="2 3" key="1">
    <citation type="submission" date="2018-06" db="EMBL/GenBank/DDBJ databases">
        <title>Genomic Encyclopedia of Archaeal and Bacterial Type Strains, Phase II (KMG-II): from individual species to whole genera.</title>
        <authorList>
            <person name="Goeker M."/>
        </authorList>
    </citation>
    <scope>NUCLEOTIDE SEQUENCE [LARGE SCALE GENOMIC DNA]</scope>
    <source>
        <strain evidence="2 3">DSM 23522</strain>
    </source>
</reference>
<feature type="non-terminal residue" evidence="2">
    <location>
        <position position="265"/>
    </location>
</feature>
<dbReference type="InterPro" id="IPR044048">
    <property type="entry name" value="Big_12"/>
</dbReference>
<accession>A0A327R3B4</accession>
<dbReference type="Proteomes" id="UP000249696">
    <property type="component" value="Unassembled WGS sequence"/>
</dbReference>
<keyword evidence="3" id="KW-1185">Reference proteome</keyword>
<comment type="caution">
    <text evidence="2">The sequence shown here is derived from an EMBL/GenBank/DDBJ whole genome shotgun (WGS) entry which is preliminary data.</text>
</comment>
<dbReference type="AlphaFoldDB" id="A0A327R3B4"/>
<evidence type="ECO:0000259" key="1">
    <source>
        <dbReference type="Pfam" id="PF19078"/>
    </source>
</evidence>
<evidence type="ECO:0000313" key="2">
    <source>
        <dbReference type="EMBL" id="RAJ11210.1"/>
    </source>
</evidence>
<sequence>MKINTLYNIFSKLLISRYLRSLTFLCAFLLLGFNGFGQSTVDILGEPATVNTIAEYTVTVVFSEGVNGFDQSDVVVVNGSVTTFIPLSFSDYSVGITPSGAQGNITIDIPEDAATAILGGAGNTAAAQATTLFDNIQPSVVISSAVGSPTNTNPIPITITFSEAVTGFVLGDIGVTNGTAGNFGGTGTTYTADITPGGNGTVTINVAAGVALDGAGNGNTAATPYSRVYDVTQPSVVISSAVGSPTNTNPIPITITFSEAVTGFV</sequence>
<dbReference type="PANTHER" id="PTHR34677">
    <property type="match status" value="1"/>
</dbReference>
<gene>
    <name evidence="2" type="ORF">LV92_02133</name>
</gene>
<proteinExistence type="predicted"/>
<dbReference type="RefSeq" id="WP_211322962.1">
    <property type="nucleotide sequence ID" value="NZ_QLLN01000004.1"/>
</dbReference>
<dbReference type="PANTHER" id="PTHR34677:SF3">
    <property type="entry name" value="BACTERIAL IG-LIKE DOMAIN-CONTAINING PROTEIN"/>
    <property type="match status" value="1"/>
</dbReference>
<name>A0A327R3B4_9FLAO</name>
<dbReference type="Pfam" id="PF19078">
    <property type="entry name" value="Big_12"/>
    <property type="match status" value="2"/>
</dbReference>
<feature type="domain" description="Bacterial Ig-like" evidence="1">
    <location>
        <begin position="48"/>
        <end position="127"/>
    </location>
</feature>
<protein>
    <recommendedName>
        <fullName evidence="1">Bacterial Ig-like domain-containing protein</fullName>
    </recommendedName>
</protein>
<evidence type="ECO:0000313" key="3">
    <source>
        <dbReference type="Proteomes" id="UP000249696"/>
    </source>
</evidence>
<dbReference type="EMBL" id="QLLN01000004">
    <property type="protein sequence ID" value="RAJ11210.1"/>
    <property type="molecule type" value="Genomic_DNA"/>
</dbReference>
<organism evidence="2 3">
    <name type="scientific">Arenibacter echinorum</name>
    <dbReference type="NCBI Taxonomy" id="440515"/>
    <lineage>
        <taxon>Bacteria</taxon>
        <taxon>Pseudomonadati</taxon>
        <taxon>Bacteroidota</taxon>
        <taxon>Flavobacteriia</taxon>
        <taxon>Flavobacteriales</taxon>
        <taxon>Flavobacteriaceae</taxon>
        <taxon>Arenibacter</taxon>
    </lineage>
</organism>
<feature type="domain" description="Bacterial Ig-like" evidence="1">
    <location>
        <begin position="134"/>
        <end position="222"/>
    </location>
</feature>